<feature type="chain" id="PRO_5031020839" evidence="1">
    <location>
        <begin position="27"/>
        <end position="163"/>
    </location>
</feature>
<organism evidence="2 3">
    <name type="scientific">Paenactinomyces guangxiensis</name>
    <dbReference type="NCBI Taxonomy" id="1490290"/>
    <lineage>
        <taxon>Bacteria</taxon>
        <taxon>Bacillati</taxon>
        <taxon>Bacillota</taxon>
        <taxon>Bacilli</taxon>
        <taxon>Bacillales</taxon>
        <taxon>Thermoactinomycetaceae</taxon>
        <taxon>Paenactinomyces</taxon>
    </lineage>
</organism>
<accession>A0A7W1WSZ9</accession>
<reference evidence="2 3" key="1">
    <citation type="submission" date="2020-07" db="EMBL/GenBank/DDBJ databases">
        <authorList>
            <person name="Feng H."/>
        </authorList>
    </citation>
    <scope>NUCLEOTIDE SEQUENCE [LARGE SCALE GENOMIC DNA]</scope>
    <source>
        <strain evidence="3">s-10</strain>
    </source>
</reference>
<dbReference type="Proteomes" id="UP000535491">
    <property type="component" value="Unassembled WGS sequence"/>
</dbReference>
<feature type="signal peptide" evidence="1">
    <location>
        <begin position="1"/>
        <end position="26"/>
    </location>
</feature>
<dbReference type="EMBL" id="JACEIQ010000015">
    <property type="protein sequence ID" value="MBA4495434.1"/>
    <property type="molecule type" value="Genomic_DNA"/>
</dbReference>
<proteinExistence type="predicted"/>
<evidence type="ECO:0000256" key="1">
    <source>
        <dbReference type="SAM" id="SignalP"/>
    </source>
</evidence>
<dbReference type="RefSeq" id="WP_181752874.1">
    <property type="nucleotide sequence ID" value="NZ_JACEIQ010000015.1"/>
</dbReference>
<evidence type="ECO:0000313" key="3">
    <source>
        <dbReference type="Proteomes" id="UP000535491"/>
    </source>
</evidence>
<evidence type="ECO:0000313" key="2">
    <source>
        <dbReference type="EMBL" id="MBA4495434.1"/>
    </source>
</evidence>
<gene>
    <name evidence="2" type="ORF">H1191_14090</name>
</gene>
<dbReference type="AlphaFoldDB" id="A0A7W1WSZ9"/>
<name>A0A7W1WSZ9_9BACL</name>
<keyword evidence="1" id="KW-0732">Signal</keyword>
<protein>
    <submittedName>
        <fullName evidence="2">Uncharacterized protein</fullName>
    </submittedName>
</protein>
<keyword evidence="3" id="KW-1185">Reference proteome</keyword>
<comment type="caution">
    <text evidence="2">The sequence shown here is derived from an EMBL/GenBank/DDBJ whole genome shotgun (WGS) entry which is preliminary data.</text>
</comment>
<sequence length="163" mass="17715">MKMKRIGMLVLALTFAMVIPFSSAFAASENDTSENGKSAGVYIIRANGDVVSPAGAGEWDNLGTHYTSSSENPSDYVHSGGGDFKYKVVSGPSGGAYYQLREYDPDNGDDIITDPNGYSWFYLYPGDEIVYRGISSAVDGSNNKAEFYVMESFSGSARVNYWD</sequence>